<name>A0A3M7P219_BRAPC</name>
<dbReference type="Proteomes" id="UP000276133">
    <property type="component" value="Unassembled WGS sequence"/>
</dbReference>
<evidence type="ECO:0000313" key="2">
    <source>
        <dbReference type="Proteomes" id="UP000276133"/>
    </source>
</evidence>
<evidence type="ECO:0000313" key="1">
    <source>
        <dbReference type="EMBL" id="RMZ93098.1"/>
    </source>
</evidence>
<protein>
    <submittedName>
        <fullName evidence="1">Uncharacterized protein</fullName>
    </submittedName>
</protein>
<sequence length="74" mass="9105">MVGFQNIKTKYSNFDLIFLIATQKIHEINTQIRHKTFNKLKMNRLDMLTREKIYLFLQDLRSRCSQERKYIFTM</sequence>
<dbReference type="EMBL" id="REGN01014080">
    <property type="protein sequence ID" value="RMZ93098.1"/>
    <property type="molecule type" value="Genomic_DNA"/>
</dbReference>
<reference evidence="1 2" key="1">
    <citation type="journal article" date="2018" name="Sci. Rep.">
        <title>Genomic signatures of local adaptation to the degree of environmental predictability in rotifers.</title>
        <authorList>
            <person name="Franch-Gras L."/>
            <person name="Hahn C."/>
            <person name="Garcia-Roger E.M."/>
            <person name="Carmona M.J."/>
            <person name="Serra M."/>
            <person name="Gomez A."/>
        </authorList>
    </citation>
    <scope>NUCLEOTIDE SEQUENCE [LARGE SCALE GENOMIC DNA]</scope>
    <source>
        <strain evidence="1">HYR1</strain>
    </source>
</reference>
<comment type="caution">
    <text evidence="1">The sequence shown here is derived from an EMBL/GenBank/DDBJ whole genome shotgun (WGS) entry which is preliminary data.</text>
</comment>
<gene>
    <name evidence="1" type="ORF">BpHYR1_002793</name>
</gene>
<dbReference type="AlphaFoldDB" id="A0A3M7P219"/>
<keyword evidence="2" id="KW-1185">Reference proteome</keyword>
<proteinExistence type="predicted"/>
<accession>A0A3M7P219</accession>
<organism evidence="1 2">
    <name type="scientific">Brachionus plicatilis</name>
    <name type="common">Marine rotifer</name>
    <name type="synonym">Brachionus muelleri</name>
    <dbReference type="NCBI Taxonomy" id="10195"/>
    <lineage>
        <taxon>Eukaryota</taxon>
        <taxon>Metazoa</taxon>
        <taxon>Spiralia</taxon>
        <taxon>Gnathifera</taxon>
        <taxon>Rotifera</taxon>
        <taxon>Eurotatoria</taxon>
        <taxon>Monogononta</taxon>
        <taxon>Pseudotrocha</taxon>
        <taxon>Ploima</taxon>
        <taxon>Brachionidae</taxon>
        <taxon>Brachionus</taxon>
    </lineage>
</organism>